<dbReference type="InterPro" id="IPR016167">
    <property type="entry name" value="FAD-bd_PCMH_sub1"/>
</dbReference>
<dbReference type="InterPro" id="IPR004017">
    <property type="entry name" value="Cys_rich_dom"/>
</dbReference>
<dbReference type="Pfam" id="PF13183">
    <property type="entry name" value="Fer4_8"/>
    <property type="match status" value="1"/>
</dbReference>
<dbReference type="InterPro" id="IPR016166">
    <property type="entry name" value="FAD-bd_PCMH"/>
</dbReference>
<evidence type="ECO:0000259" key="10">
    <source>
        <dbReference type="PROSITE" id="PS51387"/>
    </source>
</evidence>
<evidence type="ECO:0000256" key="7">
    <source>
        <dbReference type="ARBA" id="ARBA00023014"/>
    </source>
</evidence>
<dbReference type="InterPro" id="IPR004113">
    <property type="entry name" value="FAD-bd_oxidored_4_C"/>
</dbReference>
<evidence type="ECO:0000313" key="11">
    <source>
        <dbReference type="EMBL" id="MEK8052729.1"/>
    </source>
</evidence>
<dbReference type="InterPro" id="IPR016169">
    <property type="entry name" value="FAD-bd_PCMH_sub2"/>
</dbReference>
<evidence type="ECO:0000256" key="2">
    <source>
        <dbReference type="ARBA" id="ARBA00022630"/>
    </source>
</evidence>
<keyword evidence="12" id="KW-1185">Reference proteome</keyword>
<dbReference type="SUPFAM" id="SSF46548">
    <property type="entry name" value="alpha-helical ferredoxin"/>
    <property type="match status" value="1"/>
</dbReference>
<dbReference type="Gene3D" id="3.30.70.2190">
    <property type="match status" value="1"/>
</dbReference>
<dbReference type="Gene3D" id="3.30.43.10">
    <property type="entry name" value="Uridine Diphospho-n-acetylenolpyruvylglucosamine Reductase, domain 2"/>
    <property type="match status" value="1"/>
</dbReference>
<dbReference type="InterPro" id="IPR016164">
    <property type="entry name" value="FAD-linked_Oxase-like_C"/>
</dbReference>
<evidence type="ECO:0000256" key="6">
    <source>
        <dbReference type="ARBA" id="ARBA00023004"/>
    </source>
</evidence>
<organism evidence="11 12">
    <name type="scientific">Pseudaquabacterium inlustre</name>
    <dbReference type="NCBI Taxonomy" id="2984192"/>
    <lineage>
        <taxon>Bacteria</taxon>
        <taxon>Pseudomonadati</taxon>
        <taxon>Pseudomonadota</taxon>
        <taxon>Betaproteobacteria</taxon>
        <taxon>Burkholderiales</taxon>
        <taxon>Sphaerotilaceae</taxon>
        <taxon>Pseudaquabacterium</taxon>
    </lineage>
</organism>
<evidence type="ECO:0000313" key="12">
    <source>
        <dbReference type="Proteomes" id="UP001365405"/>
    </source>
</evidence>
<dbReference type="Gene3D" id="1.10.45.10">
    <property type="entry name" value="Vanillyl-alcohol Oxidase, Chain A, domain 4"/>
    <property type="match status" value="1"/>
</dbReference>
<dbReference type="PANTHER" id="PTHR11748">
    <property type="entry name" value="D-LACTATE DEHYDROGENASE"/>
    <property type="match status" value="1"/>
</dbReference>
<dbReference type="InterPro" id="IPR016171">
    <property type="entry name" value="Vanillyl_alc_oxidase_C-sub2"/>
</dbReference>
<keyword evidence="7" id="KW-0411">Iron-sulfur</keyword>
<sequence>MKIDPASTLQSPQAPLGTVSPPNEACAALERRLRAEARGQVMFDAASRGRYATDASIYQIMPVGVFVPETAEDIATAIAIAREAGVPVLPRGGGTSQCGQTVGAALVIDTSKHFRRVLDLNVDERRVTVEPGIVLDHLNAQLKQHGLWYPVDVSTAAQATLGGMAGNNSCGSRSIAYGNMVHNVAGAQAWLADGSLLDFGPMAQMSGRALQIGEFVRDLALAHRSEIEAHWPKVLRRVAGYNLDVFHPQSERPYTADGSVNLAHLLIGSEGTLAFTRSLTLNLAEIPRGKALGIVNFPTFRAAMAAAQHIVKLGPTAVELVDRIMVELALTNPAFAPTMKTALIGQPEAILLVEFAGPDKSQLQARLRDLEALMGDLGLPGSVVLMPDEAAQKNLWEVRKAGLNIMMSLKGDGKPVSFIEDCAVPLEHLADYTDALTEVFARNGTHGTWYAHASVGTLHVRPILDMRQDGAQGGAARMRAIGEEAAVLVRRYKGAFSGEHGDGLCRGEWIRWQFGPKLDDALREIKRTFDPQGLFNPGKIIDPPKMDDVSLMRFPPPSSARAYKRIPLTPVLDWSAWNVQNDPVTEQTTAPGTGGDVTGGFAKAVEMCNNNGHCRKFDAGTMCPSYRVTRDEVHSTRGRANTLRLAVSGQLGTEGLTGEAVREAFDLCVGCKGCKRDCPTGVDMARMKIEFTAQHTARHGHTLKDKLVAHLPRYAALASRVPGLLNLRNKVPALARLTERLTGIAAARSLPAWRSDTFWRADPQALGLVDLQTALVRQAAGERVAVLFVDTFNGSFETENALAALQVLQAAGYAVHAISKNASKDASAGGGHHCCGRTYLASGMVDEARRSAGALLDALLPAAAAGIAIVGLEPSCLLTLRDETLVMGLGDKAQVVAGQALLFEEFIAREVKAGRFALKLKPIAQPVLLHGHCHQKAFDAVSPVMSVLRLIPGAKPQLIESSCCGMAGSFGYEAAHQAVSMQMAEASLLPAVRAQPDALVVADGTSCRHQIADGAGRQALHVARVLADQLLR</sequence>
<feature type="region of interest" description="Disordered" evidence="8">
    <location>
        <begin position="1"/>
        <end position="22"/>
    </location>
</feature>
<dbReference type="RefSeq" id="WP_341412452.1">
    <property type="nucleotide sequence ID" value="NZ_JBBUTH010000010.1"/>
</dbReference>
<proteinExistence type="predicted"/>
<keyword evidence="6" id="KW-0408">Iron</keyword>
<accession>A0ABU9CPS2</accession>
<gene>
    <name evidence="11" type="ORF">AACH10_20935</name>
</gene>
<dbReference type="PROSITE" id="PS51387">
    <property type="entry name" value="FAD_PCMH"/>
    <property type="match status" value="1"/>
</dbReference>
<dbReference type="Proteomes" id="UP001365405">
    <property type="component" value="Unassembled WGS sequence"/>
</dbReference>
<dbReference type="PROSITE" id="PS00198">
    <property type="entry name" value="4FE4S_FER_1"/>
    <property type="match status" value="1"/>
</dbReference>
<protein>
    <submittedName>
        <fullName evidence="11">FAD-linked oxidase C-terminal domain-containing protein</fullName>
    </submittedName>
</protein>
<evidence type="ECO:0000256" key="5">
    <source>
        <dbReference type="ARBA" id="ARBA00023002"/>
    </source>
</evidence>
<dbReference type="EMBL" id="JBBUTH010000010">
    <property type="protein sequence ID" value="MEK8052729.1"/>
    <property type="molecule type" value="Genomic_DNA"/>
</dbReference>
<dbReference type="InterPro" id="IPR017900">
    <property type="entry name" value="4Fe4S_Fe_S_CS"/>
</dbReference>
<comment type="cofactor">
    <cofactor evidence="1">
        <name>FAD</name>
        <dbReference type="ChEBI" id="CHEBI:57692"/>
    </cofactor>
</comment>
<keyword evidence="4" id="KW-0274">FAD</keyword>
<dbReference type="Gene3D" id="3.30.465.10">
    <property type="match status" value="1"/>
</dbReference>
<dbReference type="Pfam" id="PF02754">
    <property type="entry name" value="CCG"/>
    <property type="match status" value="1"/>
</dbReference>
<dbReference type="InterPro" id="IPR017896">
    <property type="entry name" value="4Fe4S_Fe-S-bd"/>
</dbReference>
<reference evidence="11 12" key="1">
    <citation type="submission" date="2024-04" db="EMBL/GenBank/DDBJ databases">
        <title>Novel species of the genus Ideonella isolated from streams.</title>
        <authorList>
            <person name="Lu H."/>
        </authorList>
    </citation>
    <scope>NUCLEOTIDE SEQUENCE [LARGE SCALE GENOMIC DNA]</scope>
    <source>
        <strain evidence="11 12">DXS22W</strain>
    </source>
</reference>
<feature type="domain" description="4Fe-4S ferredoxin-type" evidence="9">
    <location>
        <begin position="658"/>
        <end position="688"/>
    </location>
</feature>
<dbReference type="SUPFAM" id="SSF55103">
    <property type="entry name" value="FAD-linked oxidases, C-terminal domain"/>
    <property type="match status" value="1"/>
</dbReference>
<evidence type="ECO:0000256" key="3">
    <source>
        <dbReference type="ARBA" id="ARBA00022723"/>
    </source>
</evidence>
<dbReference type="PANTHER" id="PTHR11748:SF119">
    <property type="entry name" value="D-2-HYDROXYGLUTARATE DEHYDROGENASE"/>
    <property type="match status" value="1"/>
</dbReference>
<keyword evidence="3" id="KW-0479">Metal-binding</keyword>
<evidence type="ECO:0000259" key="9">
    <source>
        <dbReference type="PROSITE" id="PS51379"/>
    </source>
</evidence>
<evidence type="ECO:0000256" key="8">
    <source>
        <dbReference type="SAM" id="MobiDB-lite"/>
    </source>
</evidence>
<dbReference type="Gene3D" id="3.30.70.2740">
    <property type="match status" value="1"/>
</dbReference>
<dbReference type="SUPFAM" id="SSF56176">
    <property type="entry name" value="FAD-binding/transporter-associated domain-like"/>
    <property type="match status" value="1"/>
</dbReference>
<dbReference type="InterPro" id="IPR006094">
    <property type="entry name" value="Oxid_FAD_bind_N"/>
</dbReference>
<keyword evidence="5" id="KW-0560">Oxidoreductase</keyword>
<name>A0ABU9CPS2_9BURK</name>
<evidence type="ECO:0000256" key="4">
    <source>
        <dbReference type="ARBA" id="ARBA00022827"/>
    </source>
</evidence>
<dbReference type="PROSITE" id="PS51379">
    <property type="entry name" value="4FE4S_FER_2"/>
    <property type="match status" value="1"/>
</dbReference>
<comment type="caution">
    <text evidence="11">The sequence shown here is derived from an EMBL/GenBank/DDBJ whole genome shotgun (WGS) entry which is preliminary data.</text>
</comment>
<dbReference type="InterPro" id="IPR036318">
    <property type="entry name" value="FAD-bd_PCMH-like_sf"/>
</dbReference>
<keyword evidence="2" id="KW-0285">Flavoprotein</keyword>
<dbReference type="Pfam" id="PF02913">
    <property type="entry name" value="FAD-oxidase_C"/>
    <property type="match status" value="1"/>
</dbReference>
<dbReference type="Pfam" id="PF01565">
    <property type="entry name" value="FAD_binding_4"/>
    <property type="match status" value="1"/>
</dbReference>
<feature type="domain" description="FAD-binding PCMH-type" evidence="10">
    <location>
        <begin position="58"/>
        <end position="286"/>
    </location>
</feature>
<evidence type="ECO:0000256" key="1">
    <source>
        <dbReference type="ARBA" id="ARBA00001974"/>
    </source>
</evidence>